<dbReference type="SUPFAM" id="SSF53850">
    <property type="entry name" value="Periplasmic binding protein-like II"/>
    <property type="match status" value="1"/>
</dbReference>
<dbReference type="NCBIfam" id="TIGR03730">
    <property type="entry name" value="tungstate_WtpA"/>
    <property type="match status" value="1"/>
</dbReference>
<proteinExistence type="inferred from homology"/>
<dbReference type="InterPro" id="IPR050682">
    <property type="entry name" value="ModA/WtpA"/>
</dbReference>
<evidence type="ECO:0000313" key="4">
    <source>
        <dbReference type="Proteomes" id="UP000233256"/>
    </source>
</evidence>
<name>A0A2N1PQY9_9BACT</name>
<dbReference type="GO" id="GO:1901359">
    <property type="term" value="F:tungstate binding"/>
    <property type="evidence" value="ECO:0007669"/>
    <property type="project" value="InterPro"/>
</dbReference>
<dbReference type="EMBL" id="PGXC01000004">
    <property type="protein sequence ID" value="PKK90761.1"/>
    <property type="molecule type" value="Genomic_DNA"/>
</dbReference>
<dbReference type="GO" id="GO:0015689">
    <property type="term" value="P:molybdate ion transport"/>
    <property type="evidence" value="ECO:0007669"/>
    <property type="project" value="TreeGrafter"/>
</dbReference>
<feature type="transmembrane region" description="Helical" evidence="2">
    <location>
        <begin position="12"/>
        <end position="33"/>
    </location>
</feature>
<dbReference type="Pfam" id="PF13531">
    <property type="entry name" value="SBP_bac_11"/>
    <property type="match status" value="1"/>
</dbReference>
<keyword evidence="2" id="KW-0812">Transmembrane</keyword>
<reference evidence="3 4" key="1">
    <citation type="journal article" date="2017" name="ISME J.">
        <title>Potential for microbial H2 and metal transformations associated with novel bacteria and archaea in deep terrestrial subsurface sediments.</title>
        <authorList>
            <person name="Hernsdorf A.W."/>
            <person name="Amano Y."/>
            <person name="Miyakawa K."/>
            <person name="Ise K."/>
            <person name="Suzuki Y."/>
            <person name="Anantharaman K."/>
            <person name="Probst A."/>
            <person name="Burstein D."/>
            <person name="Thomas B.C."/>
            <person name="Banfield J.F."/>
        </authorList>
    </citation>
    <scope>NUCLEOTIDE SEQUENCE [LARGE SCALE GENOMIC DNA]</scope>
    <source>
        <strain evidence="3">HGW-Wallbacteria-1</strain>
    </source>
</reference>
<evidence type="ECO:0000256" key="1">
    <source>
        <dbReference type="ARBA" id="ARBA00009438"/>
    </source>
</evidence>
<dbReference type="PANTHER" id="PTHR30632">
    <property type="entry name" value="MOLYBDATE-BINDING PERIPLASMIC PROTEIN"/>
    <property type="match status" value="1"/>
</dbReference>
<comment type="similarity">
    <text evidence="1">Belongs to the bacterial solute-binding protein 1 family. WtpA subfamily.</text>
</comment>
<organism evidence="3 4">
    <name type="scientific">Candidatus Wallbacteria bacterium HGW-Wallbacteria-1</name>
    <dbReference type="NCBI Taxonomy" id="2013854"/>
    <lineage>
        <taxon>Bacteria</taxon>
        <taxon>Candidatus Walliibacteriota</taxon>
    </lineage>
</organism>
<accession>A0A2N1PQY9</accession>
<dbReference type="GO" id="GO:0030973">
    <property type="term" value="F:molybdate ion binding"/>
    <property type="evidence" value="ECO:0007669"/>
    <property type="project" value="TreeGrafter"/>
</dbReference>
<dbReference type="InterPro" id="IPR022498">
    <property type="entry name" value="ABC_trnspt_W-bd_WtpA"/>
</dbReference>
<keyword evidence="2" id="KW-1133">Transmembrane helix</keyword>
<comment type="caution">
    <text evidence="3">The sequence shown here is derived from an EMBL/GenBank/DDBJ whole genome shotgun (WGS) entry which is preliminary data.</text>
</comment>
<dbReference type="Gene3D" id="3.40.190.10">
    <property type="entry name" value="Periplasmic binding protein-like II"/>
    <property type="match status" value="2"/>
</dbReference>
<sequence>MSFNSRLEKWHTNFPGTFAIFMVFTGFFCIFSARAHSQEKPSGKIIVFHAGSMAIPLENAAKQYEKSNPGTRILLEASGSRVGARKISELNRQADIFISADSQVITDLLFPDHASWSACFATNEMVIVFTETSRYSAELTKENWFNILSRPDVSFGMSDPECDPAGYRTLLLWQLADLHYRQTTESGESICKTMLRSCPSANTRPSSIQLLPLIESLWLDYCFEYRSVAEQHRLKYLRLPAELNLSDPALNSFYEQARIELRGNSPKSRNIITGSNIKYALTVPHNPPNPIGASSFAWFLLYGEGRKIMERHDQPLIEVSFTSADDMGEKR</sequence>
<gene>
    <name evidence="3" type="ORF">CVV64_07740</name>
</gene>
<protein>
    <submittedName>
        <fullName evidence="3">Tungstate ABC transporter substrate-binding protein WtpA</fullName>
    </submittedName>
</protein>
<dbReference type="PANTHER" id="PTHR30632:SF16">
    <property type="entry name" value="MOLYBDATE_TUNGSTATE-BINDING PROTEIN WTPA"/>
    <property type="match status" value="1"/>
</dbReference>
<evidence type="ECO:0000313" key="3">
    <source>
        <dbReference type="EMBL" id="PKK90761.1"/>
    </source>
</evidence>
<dbReference type="AlphaFoldDB" id="A0A2N1PQY9"/>
<keyword evidence="2" id="KW-0472">Membrane</keyword>
<evidence type="ECO:0000256" key="2">
    <source>
        <dbReference type="SAM" id="Phobius"/>
    </source>
</evidence>
<dbReference type="CDD" id="cd13540">
    <property type="entry name" value="PBP2_ModA_WtpA"/>
    <property type="match status" value="1"/>
</dbReference>
<dbReference type="Proteomes" id="UP000233256">
    <property type="component" value="Unassembled WGS sequence"/>
</dbReference>